<keyword evidence="2" id="KW-1185">Reference proteome</keyword>
<organism evidence="1 2">
    <name type="scientific">Paenibacillus plantarum</name>
    <dbReference type="NCBI Taxonomy" id="2654975"/>
    <lineage>
        <taxon>Bacteria</taxon>
        <taxon>Bacillati</taxon>
        <taxon>Bacillota</taxon>
        <taxon>Bacilli</taxon>
        <taxon>Bacillales</taxon>
        <taxon>Paenibacillaceae</taxon>
        <taxon>Paenibacillus</taxon>
    </lineage>
</organism>
<protein>
    <submittedName>
        <fullName evidence="1">Uncharacterized protein</fullName>
    </submittedName>
</protein>
<reference evidence="1 2" key="1">
    <citation type="submission" date="2019-10" db="EMBL/GenBank/DDBJ databases">
        <title>Description of Paenibacillus humi sp. nov.</title>
        <authorList>
            <person name="Carlier A."/>
            <person name="Qi S."/>
        </authorList>
    </citation>
    <scope>NUCLEOTIDE SEQUENCE [LARGE SCALE GENOMIC DNA]</scope>
    <source>
        <strain evidence="1 2">LMG 31461</strain>
    </source>
</reference>
<gene>
    <name evidence="1" type="ORF">GC096_30545</name>
</gene>
<proteinExistence type="predicted"/>
<dbReference type="Proteomes" id="UP000653578">
    <property type="component" value="Unassembled WGS sequence"/>
</dbReference>
<dbReference type="EMBL" id="WHNY01000075">
    <property type="protein sequence ID" value="NOU68369.1"/>
    <property type="molecule type" value="Genomic_DNA"/>
</dbReference>
<evidence type="ECO:0000313" key="2">
    <source>
        <dbReference type="Proteomes" id="UP000653578"/>
    </source>
</evidence>
<sequence>MLKIRFEDITYLDNHKIKYSSLPGEEKEIIFQDCNNNYIKQKQNSNIVNRCVGVRDITANPPFIGLYSDPPAKVIFSSEEAFGDFRNKIHKFDWITLDLS</sequence>
<dbReference type="RefSeq" id="WP_171635657.1">
    <property type="nucleotide sequence ID" value="NZ_WHNY01000075.1"/>
</dbReference>
<accession>A0ABX1XIZ2</accession>
<name>A0ABX1XIZ2_9BACL</name>
<evidence type="ECO:0000313" key="1">
    <source>
        <dbReference type="EMBL" id="NOU68369.1"/>
    </source>
</evidence>
<comment type="caution">
    <text evidence="1">The sequence shown here is derived from an EMBL/GenBank/DDBJ whole genome shotgun (WGS) entry which is preliminary data.</text>
</comment>